<dbReference type="EMBL" id="FWWR01000009">
    <property type="protein sequence ID" value="SMB85841.1"/>
    <property type="molecule type" value="Genomic_DNA"/>
</dbReference>
<keyword evidence="4 10" id="KW-1133">Transmembrane helix</keyword>
<dbReference type="STRING" id="573058.SAMN00017477_0818"/>
<dbReference type="OrthoDB" id="9799631at2"/>
<sequence length="122" mass="13239">MIKCLIVGLGGFIGSILRYLIGLLPIGSKINFPLKTLIINIVGSFIIGTVVAIALKDKEVSEELALFLKVGICGGFTTFSSFAFESFDLFNKGEFIVVLSYILISVVFSILAIALSQYLIIR</sequence>
<comment type="catalytic activity">
    <reaction evidence="8">
        <text>fluoride(in) = fluoride(out)</text>
        <dbReference type="Rhea" id="RHEA:76159"/>
        <dbReference type="ChEBI" id="CHEBI:17051"/>
    </reaction>
    <physiologicalReaction direction="left-to-right" evidence="8">
        <dbReference type="Rhea" id="RHEA:76160"/>
    </physiologicalReaction>
</comment>
<gene>
    <name evidence="10" type="primary">fluC</name>
    <name evidence="10" type="synonym">crcB</name>
    <name evidence="11" type="ORF">SAMN00017477_0818</name>
</gene>
<dbReference type="NCBIfam" id="TIGR00494">
    <property type="entry name" value="crcB"/>
    <property type="match status" value="1"/>
</dbReference>
<comment type="subcellular location">
    <subcellularLocation>
        <location evidence="1 10">Cell membrane</location>
        <topology evidence="1 10">Multi-pass membrane protein</topology>
    </subcellularLocation>
</comment>
<dbReference type="Pfam" id="PF02537">
    <property type="entry name" value="CRCB"/>
    <property type="match status" value="1"/>
</dbReference>
<comment type="similarity">
    <text evidence="7 10">Belongs to the fluoride channel Fluc/FEX (TC 1.A.43) family.</text>
</comment>
<feature type="binding site" evidence="10">
    <location>
        <position position="77"/>
    </location>
    <ligand>
        <name>Na(+)</name>
        <dbReference type="ChEBI" id="CHEBI:29101"/>
        <note>structural</note>
    </ligand>
</feature>
<evidence type="ECO:0000256" key="10">
    <source>
        <dbReference type="HAMAP-Rule" id="MF_00454"/>
    </source>
</evidence>
<dbReference type="HAMAP" id="MF_00454">
    <property type="entry name" value="FluC"/>
    <property type="match status" value="1"/>
</dbReference>
<keyword evidence="5 10" id="KW-0472">Membrane</keyword>
<evidence type="ECO:0000256" key="7">
    <source>
        <dbReference type="ARBA" id="ARBA00035120"/>
    </source>
</evidence>
<evidence type="ECO:0000256" key="2">
    <source>
        <dbReference type="ARBA" id="ARBA00022475"/>
    </source>
</evidence>
<keyword evidence="2 10" id="KW-1003">Cell membrane</keyword>
<feature type="transmembrane region" description="Helical" evidence="10">
    <location>
        <begin position="32"/>
        <end position="54"/>
    </location>
</feature>
<comment type="function">
    <text evidence="9 10">Fluoride-specific ion channel. Important for reducing fluoride concentration in the cell, thus reducing its toxicity.</text>
</comment>
<name>A0A1W1UYM3_PEPAS</name>
<keyword evidence="10" id="KW-0406">Ion transport</keyword>
<protein>
    <recommendedName>
        <fullName evidence="10">Fluoride-specific ion channel FluC</fullName>
    </recommendedName>
</protein>
<feature type="transmembrane region" description="Helical" evidence="10">
    <location>
        <begin position="5"/>
        <end position="26"/>
    </location>
</feature>
<evidence type="ECO:0000256" key="3">
    <source>
        <dbReference type="ARBA" id="ARBA00022692"/>
    </source>
</evidence>
<reference evidence="12" key="1">
    <citation type="submission" date="2017-04" db="EMBL/GenBank/DDBJ databases">
        <authorList>
            <person name="Varghese N."/>
            <person name="Submissions S."/>
        </authorList>
    </citation>
    <scope>NUCLEOTIDE SEQUENCE [LARGE SCALE GENOMIC DNA]</scope>
    <source>
        <strain evidence="12">DSM 20463</strain>
    </source>
</reference>
<dbReference type="GO" id="GO:0046872">
    <property type="term" value="F:metal ion binding"/>
    <property type="evidence" value="ECO:0007669"/>
    <property type="project" value="UniProtKB-KW"/>
</dbReference>
<keyword evidence="10" id="KW-0813">Transport</keyword>
<accession>A0A1W1UYM3</accession>
<comment type="activity regulation">
    <text evidence="10">Na(+) is not transported, but it plays an essential structural role and its presence is essential for fluoride channel function.</text>
</comment>
<evidence type="ECO:0000256" key="5">
    <source>
        <dbReference type="ARBA" id="ARBA00023136"/>
    </source>
</evidence>
<keyword evidence="12" id="KW-1185">Reference proteome</keyword>
<dbReference type="GO" id="GO:0062054">
    <property type="term" value="F:fluoride channel activity"/>
    <property type="evidence" value="ECO:0007669"/>
    <property type="project" value="UniProtKB-UniRule"/>
</dbReference>
<evidence type="ECO:0000313" key="12">
    <source>
        <dbReference type="Proteomes" id="UP000192368"/>
    </source>
</evidence>
<keyword evidence="3 10" id="KW-0812">Transmembrane</keyword>
<feature type="transmembrane region" description="Helical" evidence="10">
    <location>
        <begin position="66"/>
        <end position="84"/>
    </location>
</feature>
<keyword evidence="10" id="KW-0915">Sodium</keyword>
<dbReference type="PANTHER" id="PTHR28259">
    <property type="entry name" value="FLUORIDE EXPORT PROTEIN 1-RELATED"/>
    <property type="match status" value="1"/>
</dbReference>
<keyword evidence="6 10" id="KW-0407">Ion channel</keyword>
<dbReference type="AlphaFoldDB" id="A0A1W1UYM3"/>
<dbReference type="InterPro" id="IPR003691">
    <property type="entry name" value="FluC"/>
</dbReference>
<dbReference type="PANTHER" id="PTHR28259:SF1">
    <property type="entry name" value="FLUORIDE EXPORT PROTEIN 1-RELATED"/>
    <property type="match status" value="1"/>
</dbReference>
<dbReference type="RefSeq" id="WP_084230462.1">
    <property type="nucleotide sequence ID" value="NZ_FWWR01000009.1"/>
</dbReference>
<proteinExistence type="inferred from homology"/>
<keyword evidence="10" id="KW-0479">Metal-binding</keyword>
<evidence type="ECO:0000256" key="6">
    <source>
        <dbReference type="ARBA" id="ARBA00023303"/>
    </source>
</evidence>
<evidence type="ECO:0000256" key="9">
    <source>
        <dbReference type="ARBA" id="ARBA00049940"/>
    </source>
</evidence>
<feature type="binding site" evidence="10">
    <location>
        <position position="74"/>
    </location>
    <ligand>
        <name>Na(+)</name>
        <dbReference type="ChEBI" id="CHEBI:29101"/>
        <note>structural</note>
    </ligand>
</feature>
<evidence type="ECO:0000313" key="11">
    <source>
        <dbReference type="EMBL" id="SMB85841.1"/>
    </source>
</evidence>
<dbReference type="GO" id="GO:0140114">
    <property type="term" value="P:cellular detoxification of fluoride"/>
    <property type="evidence" value="ECO:0007669"/>
    <property type="project" value="UniProtKB-UniRule"/>
</dbReference>
<dbReference type="Proteomes" id="UP000192368">
    <property type="component" value="Unassembled WGS sequence"/>
</dbReference>
<feature type="transmembrane region" description="Helical" evidence="10">
    <location>
        <begin position="96"/>
        <end position="121"/>
    </location>
</feature>
<organism evidence="11 12">
    <name type="scientific">Peptoniphilus asaccharolyticus DSM 20463</name>
    <dbReference type="NCBI Taxonomy" id="573058"/>
    <lineage>
        <taxon>Bacteria</taxon>
        <taxon>Bacillati</taxon>
        <taxon>Bacillota</taxon>
        <taxon>Tissierellia</taxon>
        <taxon>Tissierellales</taxon>
        <taxon>Peptoniphilaceae</taxon>
        <taxon>Peptoniphilus</taxon>
    </lineage>
</organism>
<evidence type="ECO:0000256" key="8">
    <source>
        <dbReference type="ARBA" id="ARBA00035585"/>
    </source>
</evidence>
<evidence type="ECO:0000256" key="1">
    <source>
        <dbReference type="ARBA" id="ARBA00004651"/>
    </source>
</evidence>
<evidence type="ECO:0000256" key="4">
    <source>
        <dbReference type="ARBA" id="ARBA00022989"/>
    </source>
</evidence>
<dbReference type="GO" id="GO:0005886">
    <property type="term" value="C:plasma membrane"/>
    <property type="evidence" value="ECO:0007669"/>
    <property type="project" value="UniProtKB-SubCell"/>
</dbReference>